<organism evidence="6 8">
    <name type="scientific">Didymodactylos carnosus</name>
    <dbReference type="NCBI Taxonomy" id="1234261"/>
    <lineage>
        <taxon>Eukaryota</taxon>
        <taxon>Metazoa</taxon>
        <taxon>Spiralia</taxon>
        <taxon>Gnathifera</taxon>
        <taxon>Rotifera</taxon>
        <taxon>Eurotatoria</taxon>
        <taxon>Bdelloidea</taxon>
        <taxon>Philodinida</taxon>
        <taxon>Philodinidae</taxon>
        <taxon>Didymodactylos</taxon>
    </lineage>
</organism>
<evidence type="ECO:0000256" key="2">
    <source>
        <dbReference type="ARBA" id="ARBA00022692"/>
    </source>
</evidence>
<feature type="transmembrane region" description="Helical" evidence="5">
    <location>
        <begin position="131"/>
        <end position="157"/>
    </location>
</feature>
<feature type="transmembrane region" description="Helical" evidence="5">
    <location>
        <begin position="20"/>
        <end position="40"/>
    </location>
</feature>
<dbReference type="InterPro" id="IPR027378">
    <property type="entry name" value="Nucleotide_channel_N"/>
</dbReference>
<reference evidence="6" key="1">
    <citation type="submission" date="2021-02" db="EMBL/GenBank/DDBJ databases">
        <authorList>
            <person name="Nowell W R."/>
        </authorList>
    </citation>
    <scope>NUCLEOTIDE SEQUENCE</scope>
</reference>
<dbReference type="InterPro" id="IPR050382">
    <property type="entry name" value="MFS_Na/Anion_cotransporter"/>
</dbReference>
<name>A0A8S2FS37_9BILA</name>
<keyword evidence="2 5" id="KW-0812">Transmembrane</keyword>
<dbReference type="GO" id="GO:0016020">
    <property type="term" value="C:membrane"/>
    <property type="evidence" value="ECO:0007669"/>
    <property type="project" value="UniProtKB-SubCell"/>
</dbReference>
<evidence type="ECO:0000313" key="8">
    <source>
        <dbReference type="Proteomes" id="UP000677228"/>
    </source>
</evidence>
<dbReference type="Proteomes" id="UP000677228">
    <property type="component" value="Unassembled WGS sequence"/>
</dbReference>
<evidence type="ECO:0000256" key="3">
    <source>
        <dbReference type="ARBA" id="ARBA00022989"/>
    </source>
</evidence>
<feature type="transmembrane region" description="Helical" evidence="5">
    <location>
        <begin position="177"/>
        <end position="197"/>
    </location>
</feature>
<sequence>MVKEEFKAAKIVDMPIKVEVPLCCSLRITLAIIAFLGFFLCYAQRNGLSVGIVCMVNQAMNSSDQQKVIRSFPPECKYNEETSLRSPNQVLNWSKQTQGVILGSFYWGYMLTQVAGSIAVNYLGPRKFIAIVVFLSSLCTLLLPIVALVNSAIVIILRVITGALQERWIMASLQVAGPLTGTIVSLVMGGLFCSITLTDKVPAIFRYGWTHFCYTLGQLLSEKRT</sequence>
<evidence type="ECO:0000256" key="4">
    <source>
        <dbReference type="ARBA" id="ARBA00023136"/>
    </source>
</evidence>
<comment type="subcellular location">
    <subcellularLocation>
        <location evidence="1">Membrane</location>
        <topology evidence="1">Multi-pass membrane protein</topology>
    </subcellularLocation>
</comment>
<dbReference type="AlphaFoldDB" id="A0A8S2FS37"/>
<protein>
    <recommendedName>
        <fullName evidence="9">Major facilitator superfamily (MFS) profile domain-containing protein</fullName>
    </recommendedName>
</protein>
<dbReference type="PANTHER" id="PTHR11662:SF399">
    <property type="entry name" value="FI19708P1-RELATED"/>
    <property type="match status" value="1"/>
</dbReference>
<evidence type="ECO:0000313" key="7">
    <source>
        <dbReference type="EMBL" id="CAF4337755.1"/>
    </source>
</evidence>
<dbReference type="EMBL" id="CAJNOK010039957">
    <property type="protein sequence ID" value="CAF1548204.1"/>
    <property type="molecule type" value="Genomic_DNA"/>
</dbReference>
<keyword evidence="4 5" id="KW-0472">Membrane</keyword>
<proteinExistence type="predicted"/>
<evidence type="ECO:0000313" key="6">
    <source>
        <dbReference type="EMBL" id="CAF1548204.1"/>
    </source>
</evidence>
<keyword evidence="3 5" id="KW-1133">Transmembrane helix</keyword>
<comment type="caution">
    <text evidence="6">The sequence shown here is derived from an EMBL/GenBank/DDBJ whole genome shotgun (WGS) entry which is preliminary data.</text>
</comment>
<dbReference type="GO" id="GO:0022857">
    <property type="term" value="F:transmembrane transporter activity"/>
    <property type="evidence" value="ECO:0007669"/>
    <property type="project" value="InterPro"/>
</dbReference>
<dbReference type="SUPFAM" id="SSF103473">
    <property type="entry name" value="MFS general substrate transporter"/>
    <property type="match status" value="1"/>
</dbReference>
<gene>
    <name evidence="6" type="ORF">OVA965_LOCUS39141</name>
    <name evidence="7" type="ORF">TMI583_LOCUS40412</name>
</gene>
<evidence type="ECO:0000256" key="5">
    <source>
        <dbReference type="SAM" id="Phobius"/>
    </source>
</evidence>
<dbReference type="PANTHER" id="PTHR11662">
    <property type="entry name" value="SOLUTE CARRIER FAMILY 17"/>
    <property type="match status" value="1"/>
</dbReference>
<accession>A0A8S2FS37</accession>
<evidence type="ECO:0008006" key="9">
    <source>
        <dbReference type="Google" id="ProtNLM"/>
    </source>
</evidence>
<evidence type="ECO:0000256" key="1">
    <source>
        <dbReference type="ARBA" id="ARBA00004141"/>
    </source>
</evidence>
<feature type="transmembrane region" description="Helical" evidence="5">
    <location>
        <begin position="105"/>
        <end position="124"/>
    </location>
</feature>
<dbReference type="EMBL" id="CAJOBA010062387">
    <property type="protein sequence ID" value="CAF4337755.1"/>
    <property type="molecule type" value="Genomic_DNA"/>
</dbReference>
<dbReference type="InterPro" id="IPR036259">
    <property type="entry name" value="MFS_trans_sf"/>
</dbReference>
<dbReference type="InterPro" id="IPR011701">
    <property type="entry name" value="MFS"/>
</dbReference>
<dbReference type="Proteomes" id="UP000682733">
    <property type="component" value="Unassembled WGS sequence"/>
</dbReference>
<dbReference type="Pfam" id="PF07690">
    <property type="entry name" value="MFS_1"/>
    <property type="match status" value="1"/>
</dbReference>
<dbReference type="Gene3D" id="1.20.120.540">
    <property type="entry name" value="Voltage-gated potassium channels"/>
    <property type="match status" value="1"/>
</dbReference>